<dbReference type="EMBL" id="CM002870">
    <property type="protein sequence ID" value="KFK41410.1"/>
    <property type="molecule type" value="Genomic_DNA"/>
</dbReference>
<dbReference type="eggNOG" id="KOG1075">
    <property type="taxonomic scope" value="Eukaryota"/>
</dbReference>
<feature type="region of interest" description="Disordered" evidence="1">
    <location>
        <begin position="159"/>
        <end position="261"/>
    </location>
</feature>
<accession>A0A087HH08</accession>
<sequence length="351" mass="38283">MVSLVRWEPSVAPDYPSEITFWARIKGLPFQYGAAESLMAVGELLGHASKVDVDAGFVRVTFNGFQPLIKAAIVPFDNGDEVEVQIDYERLADHCHHCLRLTHLASSCPELCVHLVGENDKKDEIIQKGIVLGSGPHDQAAWEFPQKKSVKRSLNQVDFAANDNSGNQREEERSGDITTVGQGLTKVSGRYSKRDSSHSGTSFRAKKGRANSYGSGRSGGWPAPLYKSQRDQNTLAPRQEPRSAATRDPTPVALDKGKGKEIDSIEVNGNVGLEDDDLLIEEGELGVDDFEFEDAGVLLAGNTSHGDDYLNQNEGEYGETGDFEGDARNEGEYGTENYFQERDGGSPEATG</sequence>
<dbReference type="InterPro" id="IPR025836">
    <property type="entry name" value="Zn_knuckle_CX2CX4HX4C"/>
</dbReference>
<gene>
    <name evidence="3" type="ordered locus">AALP_Aa2g127300</name>
</gene>
<dbReference type="OMA" id="THMEARE"/>
<keyword evidence="4" id="KW-1185">Reference proteome</keyword>
<dbReference type="Gramene" id="KFK41410">
    <property type="protein sequence ID" value="KFK41410"/>
    <property type="gene ID" value="AALP_AA2G127300"/>
</dbReference>
<dbReference type="OrthoDB" id="1737333at2759"/>
<name>A0A087HH08_ARAAL</name>
<proteinExistence type="predicted"/>
<dbReference type="PANTHER" id="PTHR31286:SF163">
    <property type="entry name" value="ZINC KNUCKLE CX2CX4HX4C DOMAIN-CONTAINING PROTEIN"/>
    <property type="match status" value="1"/>
</dbReference>
<organism evidence="3 4">
    <name type="scientific">Arabis alpina</name>
    <name type="common">Alpine rock-cress</name>
    <dbReference type="NCBI Taxonomy" id="50452"/>
    <lineage>
        <taxon>Eukaryota</taxon>
        <taxon>Viridiplantae</taxon>
        <taxon>Streptophyta</taxon>
        <taxon>Embryophyta</taxon>
        <taxon>Tracheophyta</taxon>
        <taxon>Spermatophyta</taxon>
        <taxon>Magnoliopsida</taxon>
        <taxon>eudicotyledons</taxon>
        <taxon>Gunneridae</taxon>
        <taxon>Pentapetalae</taxon>
        <taxon>rosids</taxon>
        <taxon>malvids</taxon>
        <taxon>Brassicales</taxon>
        <taxon>Brassicaceae</taxon>
        <taxon>Arabideae</taxon>
        <taxon>Arabis</taxon>
    </lineage>
</organism>
<evidence type="ECO:0000313" key="3">
    <source>
        <dbReference type="EMBL" id="KFK41410.1"/>
    </source>
</evidence>
<reference evidence="4" key="1">
    <citation type="journal article" date="2015" name="Nat. Plants">
        <title>Genome expansion of Arabis alpina linked with retrotransposition and reduced symmetric DNA methylation.</title>
        <authorList>
            <person name="Willing E.M."/>
            <person name="Rawat V."/>
            <person name="Mandakova T."/>
            <person name="Maumus F."/>
            <person name="James G.V."/>
            <person name="Nordstroem K.J."/>
            <person name="Becker C."/>
            <person name="Warthmann N."/>
            <person name="Chica C."/>
            <person name="Szarzynska B."/>
            <person name="Zytnicki M."/>
            <person name="Albani M.C."/>
            <person name="Kiefer C."/>
            <person name="Bergonzi S."/>
            <person name="Castaings L."/>
            <person name="Mateos J.L."/>
            <person name="Berns M.C."/>
            <person name="Bujdoso N."/>
            <person name="Piofczyk T."/>
            <person name="de Lorenzo L."/>
            <person name="Barrero-Sicilia C."/>
            <person name="Mateos I."/>
            <person name="Piednoel M."/>
            <person name="Hagmann J."/>
            <person name="Chen-Min-Tao R."/>
            <person name="Iglesias-Fernandez R."/>
            <person name="Schuster S.C."/>
            <person name="Alonso-Blanco C."/>
            <person name="Roudier F."/>
            <person name="Carbonero P."/>
            <person name="Paz-Ares J."/>
            <person name="Davis S.J."/>
            <person name="Pecinka A."/>
            <person name="Quesneville H."/>
            <person name="Colot V."/>
            <person name="Lysak M.A."/>
            <person name="Weigel D."/>
            <person name="Coupland G."/>
            <person name="Schneeberger K."/>
        </authorList>
    </citation>
    <scope>NUCLEOTIDE SEQUENCE [LARGE SCALE GENOMIC DNA]</scope>
    <source>
        <strain evidence="4">cv. Pajares</strain>
    </source>
</reference>
<dbReference type="AlphaFoldDB" id="A0A087HH08"/>
<dbReference type="Proteomes" id="UP000029120">
    <property type="component" value="Chromosome 2"/>
</dbReference>
<evidence type="ECO:0000259" key="2">
    <source>
        <dbReference type="Pfam" id="PF14392"/>
    </source>
</evidence>
<dbReference type="InterPro" id="IPR040256">
    <property type="entry name" value="At4g02000-like"/>
</dbReference>
<feature type="region of interest" description="Disordered" evidence="1">
    <location>
        <begin position="303"/>
        <end position="351"/>
    </location>
</feature>
<protein>
    <recommendedName>
        <fullName evidence="2">Zinc knuckle CX2CX4HX4C domain-containing protein</fullName>
    </recommendedName>
</protein>
<evidence type="ECO:0000313" key="4">
    <source>
        <dbReference type="Proteomes" id="UP000029120"/>
    </source>
</evidence>
<dbReference type="PANTHER" id="PTHR31286">
    <property type="entry name" value="GLYCINE-RICH CELL WALL STRUCTURAL PROTEIN 1.8-LIKE"/>
    <property type="match status" value="1"/>
</dbReference>
<dbReference type="Pfam" id="PF14392">
    <property type="entry name" value="zf-CCHC_4"/>
    <property type="match status" value="1"/>
</dbReference>
<evidence type="ECO:0000256" key="1">
    <source>
        <dbReference type="SAM" id="MobiDB-lite"/>
    </source>
</evidence>
<feature type="domain" description="Zinc knuckle CX2CX4HX4C" evidence="2">
    <location>
        <begin position="66"/>
        <end position="109"/>
    </location>
</feature>